<reference evidence="3 4" key="1">
    <citation type="submission" date="2019-07" db="EMBL/GenBank/DDBJ databases">
        <title>De Novo Assembly of kiwifruit Actinidia rufa.</title>
        <authorList>
            <person name="Sugita-Konishi S."/>
            <person name="Sato K."/>
            <person name="Mori E."/>
            <person name="Abe Y."/>
            <person name="Kisaki G."/>
            <person name="Hamano K."/>
            <person name="Suezawa K."/>
            <person name="Otani M."/>
            <person name="Fukuda T."/>
            <person name="Manabe T."/>
            <person name="Gomi K."/>
            <person name="Tabuchi M."/>
            <person name="Akimitsu K."/>
            <person name="Kataoka I."/>
        </authorList>
    </citation>
    <scope>NUCLEOTIDE SEQUENCE [LARGE SCALE GENOMIC DNA]</scope>
    <source>
        <strain evidence="4">cv. Fuchu</strain>
    </source>
</reference>
<feature type="coiled-coil region" evidence="1">
    <location>
        <begin position="127"/>
        <end position="154"/>
    </location>
</feature>
<evidence type="ECO:0000256" key="2">
    <source>
        <dbReference type="SAM" id="MobiDB-lite"/>
    </source>
</evidence>
<feature type="region of interest" description="Disordered" evidence="2">
    <location>
        <begin position="1"/>
        <end position="81"/>
    </location>
</feature>
<evidence type="ECO:0000256" key="1">
    <source>
        <dbReference type="SAM" id="Coils"/>
    </source>
</evidence>
<comment type="caution">
    <text evidence="3">The sequence shown here is derived from an EMBL/GenBank/DDBJ whole genome shotgun (WGS) entry which is preliminary data.</text>
</comment>
<sequence length="308" mass="33789">MTAFGLSQDIMEVYPTSSTIGSKSVPMLARRPFELPTTGKSPRTPQREAFSPEGSKRKEGSIESSSSHDSPNPIDDEKGEEKVVGQLALNRRRGRSRPPEAVLPVVQAPPPTGCPSVEVAMVSLQRAMAISDRMAEYSTELKQAKKKMETEASKAKLVMADVNQLKADLVLAEQARDASYAVAAEACGPVYERVFTQGVNRARENYNRQVVEVRSKSELQAAICGPLSCLNELDVPEDNSVWAKAVPAPNFLESFRTFFPLILPGFNKEEFLNRPDEDEGALKPVPGPCHSFEHRSYQSYGGSQKKGC</sequence>
<evidence type="ECO:0000313" key="4">
    <source>
        <dbReference type="Proteomes" id="UP000585474"/>
    </source>
</evidence>
<dbReference type="EMBL" id="BJWL01000020">
    <property type="protein sequence ID" value="GFZ09226.1"/>
    <property type="molecule type" value="Genomic_DNA"/>
</dbReference>
<proteinExistence type="predicted"/>
<keyword evidence="1" id="KW-0175">Coiled coil</keyword>
<accession>A0A7J0GEI8</accession>
<feature type="compositionally biased region" description="Low complexity" evidence="2">
    <location>
        <begin position="62"/>
        <end position="73"/>
    </location>
</feature>
<keyword evidence="4" id="KW-1185">Reference proteome</keyword>
<dbReference type="Proteomes" id="UP000585474">
    <property type="component" value="Unassembled WGS sequence"/>
</dbReference>
<feature type="region of interest" description="Disordered" evidence="2">
    <location>
        <begin position="276"/>
        <end position="308"/>
    </location>
</feature>
<gene>
    <name evidence="3" type="ORF">Acr_20g0010340</name>
</gene>
<dbReference type="AlphaFoldDB" id="A0A7J0GEI8"/>
<evidence type="ECO:0000313" key="3">
    <source>
        <dbReference type="EMBL" id="GFZ09226.1"/>
    </source>
</evidence>
<name>A0A7J0GEI8_9ERIC</name>
<organism evidence="3 4">
    <name type="scientific">Actinidia rufa</name>
    <dbReference type="NCBI Taxonomy" id="165716"/>
    <lineage>
        <taxon>Eukaryota</taxon>
        <taxon>Viridiplantae</taxon>
        <taxon>Streptophyta</taxon>
        <taxon>Embryophyta</taxon>
        <taxon>Tracheophyta</taxon>
        <taxon>Spermatophyta</taxon>
        <taxon>Magnoliopsida</taxon>
        <taxon>eudicotyledons</taxon>
        <taxon>Gunneridae</taxon>
        <taxon>Pentapetalae</taxon>
        <taxon>asterids</taxon>
        <taxon>Ericales</taxon>
        <taxon>Actinidiaceae</taxon>
        <taxon>Actinidia</taxon>
    </lineage>
</organism>
<protein>
    <submittedName>
        <fullName evidence="3">Uncharacterized protein</fullName>
    </submittedName>
</protein>